<dbReference type="InterPro" id="IPR051053">
    <property type="entry name" value="ECH/Chromodomain_protein"/>
</dbReference>
<comment type="similarity">
    <text evidence="3">Belongs to the enoyl-CoA hydratase/isomerase family.</text>
</comment>
<dbReference type="SUPFAM" id="SSF52096">
    <property type="entry name" value="ClpP/crotonase"/>
    <property type="match status" value="1"/>
</dbReference>
<protein>
    <recommendedName>
        <fullName evidence="9">3-hydroxyisobutyryl-CoA hydrolase</fullName>
    </recommendedName>
</protein>
<dbReference type="PANTHER" id="PTHR43684:SF1">
    <property type="entry name" value="ENOYL-COA DELTA ISOMERASE 2"/>
    <property type="match status" value="1"/>
</dbReference>
<feature type="coiled-coil region" evidence="6">
    <location>
        <begin position="195"/>
        <end position="222"/>
    </location>
</feature>
<evidence type="ECO:0008006" key="9">
    <source>
        <dbReference type="Google" id="ProtNLM"/>
    </source>
</evidence>
<dbReference type="InterPro" id="IPR001753">
    <property type="entry name" value="Enoyl-CoA_hydra/iso"/>
</dbReference>
<dbReference type="GO" id="GO:0004165">
    <property type="term" value="F:delta(3)-delta(2)-enoyl-CoA isomerase activity"/>
    <property type="evidence" value="ECO:0007669"/>
    <property type="project" value="UniProtKB-ARBA"/>
</dbReference>
<evidence type="ECO:0000256" key="6">
    <source>
        <dbReference type="SAM" id="Coils"/>
    </source>
</evidence>
<proteinExistence type="inferred from homology"/>
<evidence type="ECO:0000256" key="5">
    <source>
        <dbReference type="ARBA" id="ARBA00023235"/>
    </source>
</evidence>
<dbReference type="FunFam" id="3.90.226.10:FF:000048">
    <property type="entry name" value="3,2-trans-enoyl-CoA isomerase"/>
    <property type="match status" value="1"/>
</dbReference>
<dbReference type="PANTHER" id="PTHR43684">
    <property type="match status" value="1"/>
</dbReference>
<comment type="pathway">
    <text evidence="2">Lipid metabolism; fatty acid beta-oxidation.</text>
</comment>
<comment type="caution">
    <text evidence="7">The sequence shown here is derived from an EMBL/GenBank/DDBJ whole genome shotgun (WGS) entry which is preliminary data.</text>
</comment>
<evidence type="ECO:0000313" key="7">
    <source>
        <dbReference type="EMBL" id="KAG0659777.1"/>
    </source>
</evidence>
<reference evidence="7 8" key="1">
    <citation type="submission" date="2020-11" db="EMBL/GenBank/DDBJ databases">
        <title>Kefir isolates.</title>
        <authorList>
            <person name="Marcisauskas S."/>
            <person name="Kim Y."/>
            <person name="Blasche S."/>
        </authorList>
    </citation>
    <scope>NUCLEOTIDE SEQUENCE [LARGE SCALE GENOMIC DNA]</scope>
    <source>
        <strain evidence="7 8">OG2</strain>
    </source>
</reference>
<keyword evidence="8" id="KW-1185">Reference proteome</keyword>
<evidence type="ECO:0000256" key="4">
    <source>
        <dbReference type="ARBA" id="ARBA00023140"/>
    </source>
</evidence>
<dbReference type="GO" id="GO:0006635">
    <property type="term" value="P:fatty acid beta-oxidation"/>
    <property type="evidence" value="ECO:0007669"/>
    <property type="project" value="TreeGrafter"/>
</dbReference>
<evidence type="ECO:0000313" key="8">
    <source>
        <dbReference type="Proteomes" id="UP000750334"/>
    </source>
</evidence>
<keyword evidence="4" id="KW-0576">Peroxisome</keyword>
<dbReference type="Gene3D" id="3.90.226.10">
    <property type="entry name" value="2-enoyl-CoA Hydratase, Chain A, domain 1"/>
    <property type="match status" value="1"/>
</dbReference>
<dbReference type="CDD" id="cd06558">
    <property type="entry name" value="crotonase-like"/>
    <property type="match status" value="1"/>
</dbReference>
<evidence type="ECO:0000256" key="1">
    <source>
        <dbReference type="ARBA" id="ARBA00004275"/>
    </source>
</evidence>
<dbReference type="Pfam" id="PF00378">
    <property type="entry name" value="ECH_1"/>
    <property type="match status" value="1"/>
</dbReference>
<sequence>MGKTSEEKIVYRIEEPFFIIQFKSSETLNAMSYDDYIYLTTLLHLSNESESCYFTVLTSSGRFFSSGADFNTIPSNLKLGSDNIMNVKETEKWLENFLCKNQYITQSFIKHQKILIAALNGPAIGLSAAIVLLCDLVYAINIDQIYLQFPFSQLGLSNEGAVSVTMPQKLGRNKSFEKLLFAERVNGNEIKDSVILDMKINYEELQNRCNNDRNQMVETFNDLLIKELKRKCTNLYLPTILKMKSLLKDESYISQLELLNTKEVNGALPFWINGIPQGRFQKLKQLKMLQRANRNKL</sequence>
<name>A0A9P6VZU8_MAUEX</name>
<comment type="subcellular location">
    <subcellularLocation>
        <location evidence="1">Peroxisome</location>
    </subcellularLocation>
</comment>
<dbReference type="InterPro" id="IPR029045">
    <property type="entry name" value="ClpP/crotonase-like_dom_sf"/>
</dbReference>
<dbReference type="AlphaFoldDB" id="A0A9P6VZU8"/>
<keyword evidence="5" id="KW-0413">Isomerase</keyword>
<dbReference type="EMBL" id="PUHR01000187">
    <property type="protein sequence ID" value="KAG0659777.1"/>
    <property type="molecule type" value="Genomic_DNA"/>
</dbReference>
<organism evidence="7 8">
    <name type="scientific">Maudiozyma exigua</name>
    <name type="common">Yeast</name>
    <name type="synonym">Kazachstania exigua</name>
    <dbReference type="NCBI Taxonomy" id="34358"/>
    <lineage>
        <taxon>Eukaryota</taxon>
        <taxon>Fungi</taxon>
        <taxon>Dikarya</taxon>
        <taxon>Ascomycota</taxon>
        <taxon>Saccharomycotina</taxon>
        <taxon>Saccharomycetes</taxon>
        <taxon>Saccharomycetales</taxon>
        <taxon>Saccharomycetaceae</taxon>
        <taxon>Maudiozyma</taxon>
    </lineage>
</organism>
<dbReference type="OrthoDB" id="2018133at2759"/>
<gene>
    <name evidence="7" type="ORF">C6P45_001760</name>
</gene>
<dbReference type="GO" id="GO:0005782">
    <property type="term" value="C:peroxisomal matrix"/>
    <property type="evidence" value="ECO:0007669"/>
    <property type="project" value="TreeGrafter"/>
</dbReference>
<accession>A0A9P6VZU8</accession>
<evidence type="ECO:0000256" key="3">
    <source>
        <dbReference type="ARBA" id="ARBA00005254"/>
    </source>
</evidence>
<keyword evidence="6" id="KW-0175">Coiled coil</keyword>
<evidence type="ECO:0000256" key="2">
    <source>
        <dbReference type="ARBA" id="ARBA00005005"/>
    </source>
</evidence>
<dbReference type="Proteomes" id="UP000750334">
    <property type="component" value="Unassembled WGS sequence"/>
</dbReference>